<gene>
    <name evidence="1" type="ORF">BT96DRAFT_773409</name>
</gene>
<dbReference type="Proteomes" id="UP000799118">
    <property type="component" value="Unassembled WGS sequence"/>
</dbReference>
<dbReference type="Gene3D" id="3.30.420.10">
    <property type="entry name" value="Ribonuclease H-like superfamily/Ribonuclease H"/>
    <property type="match status" value="1"/>
</dbReference>
<keyword evidence="2" id="KW-1185">Reference proteome</keyword>
<evidence type="ECO:0008006" key="3">
    <source>
        <dbReference type="Google" id="ProtNLM"/>
    </source>
</evidence>
<feature type="non-terminal residue" evidence="1">
    <location>
        <position position="1"/>
    </location>
</feature>
<dbReference type="EMBL" id="ML769499">
    <property type="protein sequence ID" value="KAE9397315.1"/>
    <property type="molecule type" value="Genomic_DNA"/>
</dbReference>
<dbReference type="GO" id="GO:0003676">
    <property type="term" value="F:nucleic acid binding"/>
    <property type="evidence" value="ECO:0007669"/>
    <property type="project" value="InterPro"/>
</dbReference>
<proteinExistence type="predicted"/>
<protein>
    <recommendedName>
        <fullName evidence="3">Tc1-like transposase DDE domain-containing protein</fullName>
    </recommendedName>
</protein>
<accession>A0A6A4HKC1</accession>
<dbReference type="AlphaFoldDB" id="A0A6A4HKC1"/>
<evidence type="ECO:0000313" key="1">
    <source>
        <dbReference type="EMBL" id="KAE9397315.1"/>
    </source>
</evidence>
<organism evidence="1 2">
    <name type="scientific">Gymnopus androsaceus JB14</name>
    <dbReference type="NCBI Taxonomy" id="1447944"/>
    <lineage>
        <taxon>Eukaryota</taxon>
        <taxon>Fungi</taxon>
        <taxon>Dikarya</taxon>
        <taxon>Basidiomycota</taxon>
        <taxon>Agaricomycotina</taxon>
        <taxon>Agaricomycetes</taxon>
        <taxon>Agaricomycetidae</taxon>
        <taxon>Agaricales</taxon>
        <taxon>Marasmiineae</taxon>
        <taxon>Omphalotaceae</taxon>
        <taxon>Gymnopus</taxon>
    </lineage>
</organism>
<dbReference type="OrthoDB" id="2266637at2759"/>
<evidence type="ECO:0000313" key="2">
    <source>
        <dbReference type="Proteomes" id="UP000799118"/>
    </source>
</evidence>
<reference evidence="1" key="1">
    <citation type="journal article" date="2019" name="Environ. Microbiol.">
        <title>Fungal ecological strategies reflected in gene transcription - a case study of two litter decomposers.</title>
        <authorList>
            <person name="Barbi F."/>
            <person name="Kohler A."/>
            <person name="Barry K."/>
            <person name="Baskaran P."/>
            <person name="Daum C."/>
            <person name="Fauchery L."/>
            <person name="Ihrmark K."/>
            <person name="Kuo A."/>
            <person name="LaButti K."/>
            <person name="Lipzen A."/>
            <person name="Morin E."/>
            <person name="Grigoriev I.V."/>
            <person name="Henrissat B."/>
            <person name="Lindahl B."/>
            <person name="Martin F."/>
        </authorList>
    </citation>
    <scope>NUCLEOTIDE SEQUENCE</scope>
    <source>
        <strain evidence="1">JB14</strain>
    </source>
</reference>
<name>A0A6A4HKC1_9AGAR</name>
<sequence>ILHLPPYSPDYQPIELAFHVIKAHLQQEGLHCFKEDQIFYKLYAACGAVTPEMTWGFWHHCSY</sequence>
<feature type="non-terminal residue" evidence="1">
    <location>
        <position position="63"/>
    </location>
</feature>
<dbReference type="InterPro" id="IPR036397">
    <property type="entry name" value="RNaseH_sf"/>
</dbReference>